<protein>
    <submittedName>
        <fullName evidence="1">Uncharacterized protein</fullName>
    </submittedName>
</protein>
<name>A0A3P6F1V6_BRAOL</name>
<reference evidence="1" key="1">
    <citation type="submission" date="2018-11" db="EMBL/GenBank/DDBJ databases">
        <authorList>
            <consortium name="Genoscope - CEA"/>
            <person name="William W."/>
        </authorList>
    </citation>
    <scope>NUCLEOTIDE SEQUENCE</scope>
</reference>
<accession>A0A3P6F1V6</accession>
<gene>
    <name evidence="1" type="ORF">BOLC5T29678H</name>
</gene>
<organism evidence="1">
    <name type="scientific">Brassica oleracea</name>
    <name type="common">Wild cabbage</name>
    <dbReference type="NCBI Taxonomy" id="3712"/>
    <lineage>
        <taxon>Eukaryota</taxon>
        <taxon>Viridiplantae</taxon>
        <taxon>Streptophyta</taxon>
        <taxon>Embryophyta</taxon>
        <taxon>Tracheophyta</taxon>
        <taxon>Spermatophyta</taxon>
        <taxon>Magnoliopsida</taxon>
        <taxon>eudicotyledons</taxon>
        <taxon>Gunneridae</taxon>
        <taxon>Pentapetalae</taxon>
        <taxon>rosids</taxon>
        <taxon>malvids</taxon>
        <taxon>Brassicales</taxon>
        <taxon>Brassicaceae</taxon>
        <taxon>Brassiceae</taxon>
        <taxon>Brassica</taxon>
    </lineage>
</organism>
<sequence>MSGVHASRHTGLSYADRMYCDTSCFYVLSCMELLHARLHLLLVLTLNRSSHLELLGRFARFRLW</sequence>
<proteinExistence type="predicted"/>
<evidence type="ECO:0000313" key="1">
    <source>
        <dbReference type="EMBL" id="VDD42131.1"/>
    </source>
</evidence>
<dbReference type="AlphaFoldDB" id="A0A3P6F1V6"/>
<dbReference type="EMBL" id="LR031877">
    <property type="protein sequence ID" value="VDD42131.1"/>
    <property type="molecule type" value="Genomic_DNA"/>
</dbReference>